<keyword evidence="2" id="KW-1185">Reference proteome</keyword>
<sequence>MFSCCETISKVSVSREASRPFKGIFLSSVGATGLFLKKDHGLTELTVLQNIKQEGLIIFMETLLQKLQRIHCREHGCDAV</sequence>
<name>A0AAV4LCM7_9BACL</name>
<gene>
    <name evidence="1" type="ORF">DNHGIG_11290</name>
</gene>
<reference evidence="1" key="1">
    <citation type="journal article" date="2023" name="Int. J. Syst. Evol. Microbiol.">
        <title>Collibacillus ludicampi gen. nov., sp. nov., a new soil bacterium of the family Alicyclobacillaceae.</title>
        <authorList>
            <person name="Jojima T."/>
            <person name="Ioku Y."/>
            <person name="Fukuta Y."/>
            <person name="Shirasaka N."/>
            <person name="Matsumura Y."/>
            <person name="Mori M."/>
        </authorList>
    </citation>
    <scope>NUCLEOTIDE SEQUENCE</scope>
    <source>
        <strain evidence="1">TP075</strain>
    </source>
</reference>
<evidence type="ECO:0000313" key="2">
    <source>
        <dbReference type="Proteomes" id="UP001057291"/>
    </source>
</evidence>
<comment type="caution">
    <text evidence="1">The sequence shown here is derived from an EMBL/GenBank/DDBJ whole genome shotgun (WGS) entry which is preliminary data.</text>
</comment>
<proteinExistence type="predicted"/>
<organism evidence="1 2">
    <name type="scientific">Collibacillus ludicampi</name>
    <dbReference type="NCBI Taxonomy" id="2771369"/>
    <lineage>
        <taxon>Bacteria</taxon>
        <taxon>Bacillati</taxon>
        <taxon>Bacillota</taxon>
        <taxon>Bacilli</taxon>
        <taxon>Bacillales</taxon>
        <taxon>Alicyclobacillaceae</taxon>
        <taxon>Collibacillus</taxon>
    </lineage>
</organism>
<dbReference type="AlphaFoldDB" id="A0AAV4LCM7"/>
<dbReference type="Proteomes" id="UP001057291">
    <property type="component" value="Unassembled WGS sequence"/>
</dbReference>
<accession>A0AAV4LCM7</accession>
<evidence type="ECO:0000313" key="1">
    <source>
        <dbReference type="EMBL" id="GIM45580.1"/>
    </source>
</evidence>
<protein>
    <submittedName>
        <fullName evidence="1">Uncharacterized protein</fullName>
    </submittedName>
</protein>
<dbReference type="EMBL" id="BOQE01000001">
    <property type="protein sequence ID" value="GIM45580.1"/>
    <property type="molecule type" value="Genomic_DNA"/>
</dbReference>